<feature type="region of interest" description="Disordered" evidence="1">
    <location>
        <begin position="1"/>
        <end position="33"/>
    </location>
</feature>
<feature type="compositionally biased region" description="Basic and acidic residues" evidence="1">
    <location>
        <begin position="308"/>
        <end position="319"/>
    </location>
</feature>
<evidence type="ECO:0000256" key="1">
    <source>
        <dbReference type="SAM" id="MobiDB-lite"/>
    </source>
</evidence>
<evidence type="ECO:0000313" key="3">
    <source>
        <dbReference type="Proteomes" id="UP001500653"/>
    </source>
</evidence>
<protein>
    <recommendedName>
        <fullName evidence="4">DUF222 domain-containing protein</fullName>
    </recommendedName>
</protein>
<dbReference type="Proteomes" id="UP001500653">
    <property type="component" value="Unassembled WGS sequence"/>
</dbReference>
<evidence type="ECO:0000313" key="2">
    <source>
        <dbReference type="EMBL" id="GAA1243316.1"/>
    </source>
</evidence>
<feature type="region of interest" description="Disordered" evidence="1">
    <location>
        <begin position="291"/>
        <end position="353"/>
    </location>
</feature>
<accession>A0ABN1WBM2</accession>
<keyword evidence="3" id="KW-1185">Reference proteome</keyword>
<sequence>MIRRTKHKTDTTTGKTEPKGQTMTTTKRPRVTSEQRTATHALVRAVDEHDLGHLLTDTRAALDRAKLVGAEFATARTELRDRLAHLADNVVAGDTTPADAVHALAPIAVERGKIDHVDGTLAAQLERQVADALEAEAVQAARRDAGKVHDSLSKQAAQLVDQSIDAARQLLDLDDYAATIQRVQQQARKGPHENVWDSDRGCLRGWPRVNLDGIEPIKLGTVGTLRDLAARMRALHHAGRIVAALDQTTASTLYRTPGTRSDESDLRWVPPELHLPVAARLGWTPGLWRTAEAQPRPGQQHTTRKPRPPRDAGEDDMRAATRAAVASVPDQQHETRAGQAFAGLGRFLPGGRS</sequence>
<dbReference type="EMBL" id="BAAALN010000008">
    <property type="protein sequence ID" value="GAA1243316.1"/>
    <property type="molecule type" value="Genomic_DNA"/>
</dbReference>
<dbReference type="RefSeq" id="WP_253862226.1">
    <property type="nucleotide sequence ID" value="NZ_BAAALN010000008.1"/>
</dbReference>
<proteinExistence type="predicted"/>
<gene>
    <name evidence="2" type="ORF">GCM10009676_31150</name>
</gene>
<feature type="compositionally biased region" description="Polar residues" evidence="1">
    <location>
        <begin position="21"/>
        <end position="33"/>
    </location>
</feature>
<name>A0ABN1WBM2_9PSEU</name>
<organism evidence="2 3">
    <name type="scientific">Prauserella halophila</name>
    <dbReference type="NCBI Taxonomy" id="185641"/>
    <lineage>
        <taxon>Bacteria</taxon>
        <taxon>Bacillati</taxon>
        <taxon>Actinomycetota</taxon>
        <taxon>Actinomycetes</taxon>
        <taxon>Pseudonocardiales</taxon>
        <taxon>Pseudonocardiaceae</taxon>
        <taxon>Prauserella</taxon>
    </lineage>
</organism>
<evidence type="ECO:0008006" key="4">
    <source>
        <dbReference type="Google" id="ProtNLM"/>
    </source>
</evidence>
<comment type="caution">
    <text evidence="2">The sequence shown here is derived from an EMBL/GenBank/DDBJ whole genome shotgun (WGS) entry which is preliminary data.</text>
</comment>
<reference evidence="2 3" key="1">
    <citation type="journal article" date="2019" name="Int. J. Syst. Evol. Microbiol.">
        <title>The Global Catalogue of Microorganisms (GCM) 10K type strain sequencing project: providing services to taxonomists for standard genome sequencing and annotation.</title>
        <authorList>
            <consortium name="The Broad Institute Genomics Platform"/>
            <consortium name="The Broad Institute Genome Sequencing Center for Infectious Disease"/>
            <person name="Wu L."/>
            <person name="Ma J."/>
        </authorList>
    </citation>
    <scope>NUCLEOTIDE SEQUENCE [LARGE SCALE GENOMIC DNA]</scope>
    <source>
        <strain evidence="2 3">JCM 13023</strain>
    </source>
</reference>